<proteinExistence type="predicted"/>
<dbReference type="InterPro" id="IPR001647">
    <property type="entry name" value="HTH_TetR"/>
</dbReference>
<protein>
    <submittedName>
        <fullName evidence="4">Unannotated protein</fullName>
    </submittedName>
</protein>
<reference evidence="4" key="1">
    <citation type="submission" date="2020-05" db="EMBL/GenBank/DDBJ databases">
        <authorList>
            <person name="Chiriac C."/>
            <person name="Salcher M."/>
            <person name="Ghai R."/>
            <person name="Kavagutti S V."/>
        </authorList>
    </citation>
    <scope>NUCLEOTIDE SEQUENCE</scope>
</reference>
<organism evidence="4">
    <name type="scientific">freshwater metagenome</name>
    <dbReference type="NCBI Taxonomy" id="449393"/>
    <lineage>
        <taxon>unclassified sequences</taxon>
        <taxon>metagenomes</taxon>
        <taxon>ecological metagenomes</taxon>
    </lineage>
</organism>
<dbReference type="Gene3D" id="1.10.357.10">
    <property type="entry name" value="Tetracycline Repressor, domain 2"/>
    <property type="match status" value="1"/>
</dbReference>
<evidence type="ECO:0000313" key="3">
    <source>
        <dbReference type="EMBL" id="CAB4887289.1"/>
    </source>
</evidence>
<sequence length="215" mass="23061">MPHTWAVSPPADDPVELAVNRALKPMRDDAVRDVEAILDATLKAAELSAPVAPRVADIVALAGTSNQAFYRYFTGKDDLMQAVMARGLRRVHAYLDHRMSKVDDPAMKIELWVRGILTQATHQTAARQGAAVAEIFAGAGGGVDERTSEATLALKDLLIAPLEALGSNFPELDAAVIREAAMGTMRDHMTAHTSPTPQESDHLVAFCIRGIGVEA</sequence>
<dbReference type="EMBL" id="CAFBMC010000001">
    <property type="protein sequence ID" value="CAB4887289.1"/>
    <property type="molecule type" value="Genomic_DNA"/>
</dbReference>
<name>A0A6J7SB97_9ZZZZ</name>
<dbReference type="PROSITE" id="PS50977">
    <property type="entry name" value="HTH_TETR_2"/>
    <property type="match status" value="1"/>
</dbReference>
<dbReference type="Pfam" id="PF00440">
    <property type="entry name" value="TetR_N"/>
    <property type="match status" value="1"/>
</dbReference>
<dbReference type="GO" id="GO:0003677">
    <property type="term" value="F:DNA binding"/>
    <property type="evidence" value="ECO:0007669"/>
    <property type="project" value="UniProtKB-KW"/>
</dbReference>
<gene>
    <name evidence="3" type="ORF">UFOPK3495_00020</name>
    <name evidence="4" type="ORF">UFOPK4237_00831</name>
</gene>
<evidence type="ECO:0000256" key="1">
    <source>
        <dbReference type="ARBA" id="ARBA00023125"/>
    </source>
</evidence>
<dbReference type="SUPFAM" id="SSF46689">
    <property type="entry name" value="Homeodomain-like"/>
    <property type="match status" value="1"/>
</dbReference>
<dbReference type="InterPro" id="IPR009057">
    <property type="entry name" value="Homeodomain-like_sf"/>
</dbReference>
<feature type="domain" description="HTH tetR-type" evidence="2">
    <location>
        <begin position="31"/>
        <end position="91"/>
    </location>
</feature>
<evidence type="ECO:0000259" key="2">
    <source>
        <dbReference type="PROSITE" id="PS50977"/>
    </source>
</evidence>
<dbReference type="AlphaFoldDB" id="A0A6J7SB97"/>
<dbReference type="EMBL" id="CAFBPZ010000047">
    <property type="protein sequence ID" value="CAB5038473.1"/>
    <property type="molecule type" value="Genomic_DNA"/>
</dbReference>
<accession>A0A6J7SB97</accession>
<keyword evidence="1" id="KW-0238">DNA-binding</keyword>
<evidence type="ECO:0000313" key="4">
    <source>
        <dbReference type="EMBL" id="CAB5038473.1"/>
    </source>
</evidence>